<feature type="region of interest" description="Disordered" evidence="6">
    <location>
        <begin position="1"/>
        <end position="186"/>
    </location>
</feature>
<evidence type="ECO:0000259" key="7">
    <source>
        <dbReference type="Pfam" id="PF04719"/>
    </source>
</evidence>
<dbReference type="PANTHER" id="PTHR13218:SF8">
    <property type="entry name" value="TRANSCRIPTION INITIATION FACTOR TFIID SUBUNIT 11"/>
    <property type="match status" value="1"/>
</dbReference>
<dbReference type="Pfam" id="PF04719">
    <property type="entry name" value="TAFII28"/>
    <property type="match status" value="1"/>
</dbReference>
<feature type="compositionally biased region" description="Acidic residues" evidence="6">
    <location>
        <begin position="382"/>
        <end position="391"/>
    </location>
</feature>
<dbReference type="InterPro" id="IPR009072">
    <property type="entry name" value="Histone-fold"/>
</dbReference>
<feature type="compositionally biased region" description="Basic residues" evidence="6">
    <location>
        <begin position="109"/>
        <end position="127"/>
    </location>
</feature>
<feature type="compositionally biased region" description="Acidic residues" evidence="6">
    <location>
        <begin position="291"/>
        <end position="306"/>
    </location>
</feature>
<proteinExistence type="inferred from homology"/>
<evidence type="ECO:0000256" key="2">
    <source>
        <dbReference type="ARBA" id="ARBA00009788"/>
    </source>
</evidence>
<dbReference type="Proteomes" id="UP000070133">
    <property type="component" value="Unassembled WGS sequence"/>
</dbReference>
<dbReference type="STRING" id="321146.A0A139GW57"/>
<dbReference type="GO" id="GO:0005669">
    <property type="term" value="C:transcription factor TFIID complex"/>
    <property type="evidence" value="ECO:0007669"/>
    <property type="project" value="InterPro"/>
</dbReference>
<evidence type="ECO:0000313" key="9">
    <source>
        <dbReference type="Proteomes" id="UP000070133"/>
    </source>
</evidence>
<feature type="compositionally biased region" description="Polar residues" evidence="6">
    <location>
        <begin position="344"/>
        <end position="367"/>
    </location>
</feature>
<sequence>MASPPYQGGGSPPGPSPLALPRQRPALALPVKSRKSSLAPSTASGSAHPLRQTSFPPPDSLEAQHQLAEDRNLAQYSPGATSDEGLDDFSDSEITSAISGPVGDSALAGKKRKRGEKGTRGRGRKAGPSRARTGSVSLVNGEEGRKGRTPIAGAPSVVTGEADEEDDDDEEDGALGARGDAFTMDPAEIDRENQRKYLFREAVPTGHQNRYDAYSRVKLRTADVRKLVNATLSQSVPQNVVTVVGAYTKMFAGMLIEGAREAQAEWLAANPTRPDGGEQPAYKRLRLMQPDSEDEDEENQELDEEKDAIQNKPSQNGDTSPPKSKSTPNGESSSADAPDAKPALQQSPDSSNPNGTQSTPTLTNGSQSTIKDSTPKKKPDKDELDLDDLPDDFGNVQPGAWGLSKYIEECDRGPLLPDHLREALRRYKKSRAGGNVGFTGISMFGVDGRDVAAPRIGGGGKRMFR</sequence>
<dbReference type="InterPro" id="IPR045127">
    <property type="entry name" value="TAF11-like"/>
</dbReference>
<dbReference type="InterPro" id="IPR006809">
    <property type="entry name" value="TAFII28_dom"/>
</dbReference>
<dbReference type="SUPFAM" id="SSF47113">
    <property type="entry name" value="Histone-fold"/>
    <property type="match status" value="1"/>
</dbReference>
<dbReference type="OrthoDB" id="28335at2759"/>
<dbReference type="PANTHER" id="PTHR13218">
    <property type="entry name" value="TRANSCRIPTION INITIATION FACTOR TFIID SUBUNIT 11-RELATED"/>
    <property type="match status" value="1"/>
</dbReference>
<evidence type="ECO:0000313" key="8">
    <source>
        <dbReference type="EMBL" id="KXS94420.1"/>
    </source>
</evidence>
<evidence type="ECO:0000256" key="5">
    <source>
        <dbReference type="ARBA" id="ARBA00023242"/>
    </source>
</evidence>
<evidence type="ECO:0000256" key="6">
    <source>
        <dbReference type="SAM" id="MobiDB-lite"/>
    </source>
</evidence>
<feature type="compositionally biased region" description="Low complexity" evidence="6">
    <location>
        <begin position="19"/>
        <end position="30"/>
    </location>
</feature>
<feature type="region of interest" description="Disordered" evidence="6">
    <location>
        <begin position="288"/>
        <end position="393"/>
    </location>
</feature>
<dbReference type="CDD" id="cd08048">
    <property type="entry name" value="HFD_TAF11"/>
    <property type="match status" value="1"/>
</dbReference>
<feature type="domain" description="TAFII28-like protein" evidence="7">
    <location>
        <begin position="208"/>
        <end position="275"/>
    </location>
</feature>
<gene>
    <name evidence="8" type="ORF">AC578_9356</name>
</gene>
<comment type="caution">
    <text evidence="8">The sequence shown here is derived from an EMBL/GenBank/DDBJ whole genome shotgun (WGS) entry which is preliminary data.</text>
</comment>
<feature type="compositionally biased region" description="Acidic residues" evidence="6">
    <location>
        <begin position="161"/>
        <end position="173"/>
    </location>
</feature>
<evidence type="ECO:0000256" key="3">
    <source>
        <dbReference type="ARBA" id="ARBA00023015"/>
    </source>
</evidence>
<comment type="subcellular location">
    <subcellularLocation>
        <location evidence="1">Nucleus</location>
    </subcellularLocation>
</comment>
<comment type="similarity">
    <text evidence="2">Belongs to the TAF11 family.</text>
</comment>
<feature type="compositionally biased region" description="Low complexity" evidence="6">
    <location>
        <begin position="332"/>
        <end position="343"/>
    </location>
</feature>
<feature type="compositionally biased region" description="Polar residues" evidence="6">
    <location>
        <begin position="311"/>
        <end position="331"/>
    </location>
</feature>
<protein>
    <recommendedName>
        <fullName evidence="7">TAFII28-like protein domain-containing protein</fullName>
    </recommendedName>
</protein>
<dbReference type="GO" id="GO:0051123">
    <property type="term" value="P:RNA polymerase II preinitiation complex assembly"/>
    <property type="evidence" value="ECO:0007669"/>
    <property type="project" value="InterPro"/>
</dbReference>
<evidence type="ECO:0000256" key="4">
    <source>
        <dbReference type="ARBA" id="ARBA00023163"/>
    </source>
</evidence>
<dbReference type="GO" id="GO:0046982">
    <property type="term" value="F:protein heterodimerization activity"/>
    <property type="evidence" value="ECO:0007669"/>
    <property type="project" value="InterPro"/>
</dbReference>
<dbReference type="EMBL" id="LFZN01000292">
    <property type="protein sequence ID" value="KXS94420.1"/>
    <property type="molecule type" value="Genomic_DNA"/>
</dbReference>
<name>A0A139GW57_9PEZI</name>
<keyword evidence="4" id="KW-0804">Transcription</keyword>
<dbReference type="GO" id="GO:0016251">
    <property type="term" value="F:RNA polymerase II general transcription initiation factor activity"/>
    <property type="evidence" value="ECO:0007669"/>
    <property type="project" value="TreeGrafter"/>
</dbReference>
<keyword evidence="3" id="KW-0805">Transcription regulation</keyword>
<keyword evidence="9" id="KW-1185">Reference proteome</keyword>
<reference evidence="8 9" key="1">
    <citation type="submission" date="2015-07" db="EMBL/GenBank/DDBJ databases">
        <title>Comparative genomics of the Sigatoka disease complex on banana suggests a link between parallel evolutionary changes in Pseudocercospora fijiensis and Pseudocercospora eumusae and increased virulence on the banana host.</title>
        <authorList>
            <person name="Chang T.-C."/>
            <person name="Salvucci A."/>
            <person name="Crous P.W."/>
            <person name="Stergiopoulos I."/>
        </authorList>
    </citation>
    <scope>NUCLEOTIDE SEQUENCE [LARGE SCALE GENOMIC DNA]</scope>
    <source>
        <strain evidence="8 9">CBS 114824</strain>
    </source>
</reference>
<evidence type="ECO:0000256" key="1">
    <source>
        <dbReference type="ARBA" id="ARBA00004123"/>
    </source>
</evidence>
<dbReference type="AlphaFoldDB" id="A0A139GW57"/>
<dbReference type="Gene3D" id="1.10.20.10">
    <property type="entry name" value="Histone, subunit A"/>
    <property type="match status" value="1"/>
</dbReference>
<keyword evidence="5" id="KW-0539">Nucleus</keyword>
<organism evidence="8 9">
    <name type="scientific">Pseudocercospora eumusae</name>
    <dbReference type="NCBI Taxonomy" id="321146"/>
    <lineage>
        <taxon>Eukaryota</taxon>
        <taxon>Fungi</taxon>
        <taxon>Dikarya</taxon>
        <taxon>Ascomycota</taxon>
        <taxon>Pezizomycotina</taxon>
        <taxon>Dothideomycetes</taxon>
        <taxon>Dothideomycetidae</taxon>
        <taxon>Mycosphaerellales</taxon>
        <taxon>Mycosphaerellaceae</taxon>
        <taxon>Pseudocercospora</taxon>
    </lineage>
</organism>
<accession>A0A139GW57</accession>
<feature type="compositionally biased region" description="Polar residues" evidence="6">
    <location>
        <begin position="36"/>
        <end position="45"/>
    </location>
</feature>